<evidence type="ECO:0000256" key="1">
    <source>
        <dbReference type="ARBA" id="ARBA00038101"/>
    </source>
</evidence>
<evidence type="ECO:0000313" key="4">
    <source>
        <dbReference type="Proteomes" id="UP000247409"/>
    </source>
</evidence>
<sequence>MATARRVGFPFSKNKRPNRRLRTKRASLPLKSIARSKNHAITFHLTEWYLSKLINHFPLQLTLPIACDAPDFYLRSILRMNLPPPLLIEFARQLEFGPCGRVGERPAQRYLALCILSHVLQEHPKNIHALCLKGELLLPVVHYGRNYPTTPLSVLEEALSCFEAASHDPTGLFLKGRLLLTMEAIHKDVDKSKMGKACVLKAARCGCGRASVFLAHRYEYPQLDQSVSFASDVPRDRDERERFIVDLYKQAAEANDPDGLNDLGTSYAEGYGGLQPDFDVVVDLYQRAIEAGSIHAFDNLGTHYETGMGMRFPDRIDYVRALFYYKQGSQRGCPKCAYNLGAAYEEGMGDVLPKDLTRAKRFYMLCLKLCNDCNDLQTAGRAVSDLMSLLVTTIKLEDPGSQKARKCEKLLGTIIPSNESGDEYLERVNKALLQAVRKRSKRTLVRMLGEENSRLAFKRAKEVWNNNEGLPDADQEAALEHMFGNHAFQSPEPPRKKRNTSRRVQKKK</sequence>
<dbReference type="STRING" id="448386.A0A2V3ITA9"/>
<dbReference type="OrthoDB" id="2384430at2759"/>
<dbReference type="PANTHER" id="PTHR11102">
    <property type="entry name" value="SEL-1-LIKE PROTEIN"/>
    <property type="match status" value="1"/>
</dbReference>
<dbReference type="AlphaFoldDB" id="A0A2V3ITA9"/>
<dbReference type="EMBL" id="NBIV01000094">
    <property type="protein sequence ID" value="PXF44350.1"/>
    <property type="molecule type" value="Genomic_DNA"/>
</dbReference>
<dbReference type="Pfam" id="PF08238">
    <property type="entry name" value="Sel1"/>
    <property type="match status" value="3"/>
</dbReference>
<keyword evidence="4" id="KW-1185">Reference proteome</keyword>
<dbReference type="Gene3D" id="1.25.40.10">
    <property type="entry name" value="Tetratricopeptide repeat domain"/>
    <property type="match status" value="1"/>
</dbReference>
<gene>
    <name evidence="3" type="ORF">BWQ96_05914</name>
</gene>
<evidence type="ECO:0000313" key="3">
    <source>
        <dbReference type="EMBL" id="PXF44350.1"/>
    </source>
</evidence>
<comment type="caution">
    <text evidence="3">The sequence shown here is derived from an EMBL/GenBank/DDBJ whole genome shotgun (WGS) entry which is preliminary data.</text>
</comment>
<organism evidence="3 4">
    <name type="scientific">Gracilariopsis chorda</name>
    <dbReference type="NCBI Taxonomy" id="448386"/>
    <lineage>
        <taxon>Eukaryota</taxon>
        <taxon>Rhodophyta</taxon>
        <taxon>Florideophyceae</taxon>
        <taxon>Rhodymeniophycidae</taxon>
        <taxon>Gracilariales</taxon>
        <taxon>Gracilariaceae</taxon>
        <taxon>Gracilariopsis</taxon>
    </lineage>
</organism>
<accession>A0A2V3ITA9</accession>
<dbReference type="InterPro" id="IPR050767">
    <property type="entry name" value="Sel1_AlgK"/>
</dbReference>
<name>A0A2V3ITA9_9FLOR</name>
<protein>
    <submittedName>
        <fullName evidence="3">Protein sel-1-like</fullName>
    </submittedName>
</protein>
<dbReference type="SUPFAM" id="SSF81901">
    <property type="entry name" value="HCP-like"/>
    <property type="match status" value="1"/>
</dbReference>
<dbReference type="InterPro" id="IPR011990">
    <property type="entry name" value="TPR-like_helical_dom_sf"/>
</dbReference>
<dbReference type="PANTHER" id="PTHR11102:SF160">
    <property type="entry name" value="ERAD-ASSOCIATED E3 UBIQUITIN-PROTEIN LIGASE COMPONENT HRD3"/>
    <property type="match status" value="1"/>
</dbReference>
<feature type="compositionally biased region" description="Basic residues" evidence="2">
    <location>
        <begin position="495"/>
        <end position="508"/>
    </location>
</feature>
<reference evidence="3 4" key="1">
    <citation type="journal article" date="2018" name="Mol. Biol. Evol.">
        <title>Analysis of the draft genome of the red seaweed Gracilariopsis chorda provides insights into genome size evolution in Rhodophyta.</title>
        <authorList>
            <person name="Lee J."/>
            <person name="Yang E.C."/>
            <person name="Graf L."/>
            <person name="Yang J.H."/>
            <person name="Qiu H."/>
            <person name="Zel Zion U."/>
            <person name="Chan C.X."/>
            <person name="Stephens T.G."/>
            <person name="Weber A.P.M."/>
            <person name="Boo G.H."/>
            <person name="Boo S.M."/>
            <person name="Kim K.M."/>
            <person name="Shin Y."/>
            <person name="Jung M."/>
            <person name="Lee S.J."/>
            <person name="Yim H.S."/>
            <person name="Lee J.H."/>
            <person name="Bhattacharya D."/>
            <person name="Yoon H.S."/>
        </authorList>
    </citation>
    <scope>NUCLEOTIDE SEQUENCE [LARGE SCALE GENOMIC DNA]</scope>
    <source>
        <strain evidence="3 4">SKKU-2015</strain>
        <tissue evidence="3">Whole body</tissue>
    </source>
</reference>
<proteinExistence type="inferred from homology"/>
<evidence type="ECO:0000256" key="2">
    <source>
        <dbReference type="SAM" id="MobiDB-lite"/>
    </source>
</evidence>
<dbReference type="Proteomes" id="UP000247409">
    <property type="component" value="Unassembled WGS sequence"/>
</dbReference>
<dbReference type="InterPro" id="IPR006597">
    <property type="entry name" value="Sel1-like"/>
</dbReference>
<comment type="similarity">
    <text evidence="1">Belongs to the sel-1 family.</text>
</comment>
<feature type="region of interest" description="Disordered" evidence="2">
    <location>
        <begin position="482"/>
        <end position="508"/>
    </location>
</feature>